<keyword evidence="4 7" id="KW-0863">Zinc-finger</keyword>
<protein>
    <recommendedName>
        <fullName evidence="9">C2H2-type domain-containing protein</fullName>
    </recommendedName>
</protein>
<keyword evidence="5" id="KW-0862">Zinc</keyword>
<feature type="region of interest" description="Disordered" evidence="8">
    <location>
        <begin position="1830"/>
        <end position="1865"/>
    </location>
</feature>
<dbReference type="PROSITE" id="PS50157">
    <property type="entry name" value="ZINC_FINGER_C2H2_2"/>
    <property type="match status" value="3"/>
</dbReference>
<feature type="compositionally biased region" description="Acidic residues" evidence="8">
    <location>
        <begin position="1390"/>
        <end position="1407"/>
    </location>
</feature>
<proteinExistence type="predicted"/>
<keyword evidence="3" id="KW-0677">Repeat</keyword>
<dbReference type="WBParaSite" id="MBELARI_LOCUS6058">
    <property type="protein sequence ID" value="MBELARI_LOCUS6058"/>
    <property type="gene ID" value="MBELARI_LOCUS6058"/>
</dbReference>
<feature type="region of interest" description="Disordered" evidence="8">
    <location>
        <begin position="1882"/>
        <end position="1941"/>
    </location>
</feature>
<feature type="region of interest" description="Disordered" evidence="8">
    <location>
        <begin position="23"/>
        <end position="111"/>
    </location>
</feature>
<evidence type="ECO:0000256" key="6">
    <source>
        <dbReference type="ARBA" id="ARBA00023242"/>
    </source>
</evidence>
<feature type="compositionally biased region" description="Polar residues" evidence="8">
    <location>
        <begin position="1882"/>
        <end position="1900"/>
    </location>
</feature>
<feature type="compositionally biased region" description="Polar residues" evidence="8">
    <location>
        <begin position="1928"/>
        <end position="1941"/>
    </location>
</feature>
<organism evidence="10 11">
    <name type="scientific">Mesorhabditis belari</name>
    <dbReference type="NCBI Taxonomy" id="2138241"/>
    <lineage>
        <taxon>Eukaryota</taxon>
        <taxon>Metazoa</taxon>
        <taxon>Ecdysozoa</taxon>
        <taxon>Nematoda</taxon>
        <taxon>Chromadorea</taxon>
        <taxon>Rhabditida</taxon>
        <taxon>Rhabditina</taxon>
        <taxon>Rhabditomorpha</taxon>
        <taxon>Rhabditoidea</taxon>
        <taxon>Rhabditidae</taxon>
        <taxon>Mesorhabditinae</taxon>
        <taxon>Mesorhabditis</taxon>
    </lineage>
</organism>
<reference evidence="11" key="1">
    <citation type="submission" date="2024-02" db="UniProtKB">
        <authorList>
            <consortium name="WormBaseParasite"/>
        </authorList>
    </citation>
    <scope>IDENTIFICATION</scope>
</reference>
<dbReference type="Gene3D" id="3.30.160.60">
    <property type="entry name" value="Classic Zinc Finger"/>
    <property type="match status" value="1"/>
</dbReference>
<evidence type="ECO:0000256" key="3">
    <source>
        <dbReference type="ARBA" id="ARBA00022737"/>
    </source>
</evidence>
<evidence type="ECO:0000259" key="9">
    <source>
        <dbReference type="PROSITE" id="PS50157"/>
    </source>
</evidence>
<feature type="domain" description="C2H2-type" evidence="9">
    <location>
        <begin position="563"/>
        <end position="585"/>
    </location>
</feature>
<dbReference type="InterPro" id="IPR036236">
    <property type="entry name" value="Znf_C2H2_sf"/>
</dbReference>
<dbReference type="InterPro" id="IPR050888">
    <property type="entry name" value="ZnF_C2H2-type_TF"/>
</dbReference>
<evidence type="ECO:0000256" key="2">
    <source>
        <dbReference type="ARBA" id="ARBA00022723"/>
    </source>
</evidence>
<evidence type="ECO:0000256" key="8">
    <source>
        <dbReference type="SAM" id="MobiDB-lite"/>
    </source>
</evidence>
<feature type="compositionally biased region" description="Basic residues" evidence="8">
    <location>
        <begin position="40"/>
        <end position="49"/>
    </location>
</feature>
<evidence type="ECO:0000313" key="10">
    <source>
        <dbReference type="Proteomes" id="UP000887575"/>
    </source>
</evidence>
<feature type="domain" description="C2H2-type" evidence="9">
    <location>
        <begin position="1140"/>
        <end position="1167"/>
    </location>
</feature>
<dbReference type="GO" id="GO:0008270">
    <property type="term" value="F:zinc ion binding"/>
    <property type="evidence" value="ECO:0007669"/>
    <property type="project" value="UniProtKB-KW"/>
</dbReference>
<dbReference type="Proteomes" id="UP000887575">
    <property type="component" value="Unassembled WGS sequence"/>
</dbReference>
<dbReference type="PANTHER" id="PTHR24406">
    <property type="entry name" value="TRANSCRIPTIONAL REPRESSOR CTCFL-RELATED"/>
    <property type="match status" value="1"/>
</dbReference>
<dbReference type="PROSITE" id="PS00028">
    <property type="entry name" value="ZINC_FINGER_C2H2_1"/>
    <property type="match status" value="6"/>
</dbReference>
<feature type="region of interest" description="Disordered" evidence="8">
    <location>
        <begin position="664"/>
        <end position="684"/>
    </location>
</feature>
<evidence type="ECO:0000256" key="1">
    <source>
        <dbReference type="ARBA" id="ARBA00004123"/>
    </source>
</evidence>
<evidence type="ECO:0000256" key="5">
    <source>
        <dbReference type="ARBA" id="ARBA00022833"/>
    </source>
</evidence>
<dbReference type="InterPro" id="IPR013087">
    <property type="entry name" value="Znf_C2H2_type"/>
</dbReference>
<feature type="region of interest" description="Disordered" evidence="8">
    <location>
        <begin position="1390"/>
        <end position="1432"/>
    </location>
</feature>
<comment type="subcellular location">
    <subcellularLocation>
        <location evidence="1">Nucleus</location>
    </subcellularLocation>
</comment>
<dbReference type="GO" id="GO:0005634">
    <property type="term" value="C:nucleus"/>
    <property type="evidence" value="ECO:0007669"/>
    <property type="project" value="UniProtKB-SubCell"/>
</dbReference>
<keyword evidence="6" id="KW-0539">Nucleus</keyword>
<accession>A0AAF3FGP9</accession>
<evidence type="ECO:0000256" key="7">
    <source>
        <dbReference type="PROSITE-ProRule" id="PRU00042"/>
    </source>
</evidence>
<feature type="compositionally biased region" description="Basic and acidic residues" evidence="8">
    <location>
        <begin position="61"/>
        <end position="84"/>
    </location>
</feature>
<dbReference type="SMART" id="SM00355">
    <property type="entry name" value="ZnF_C2H2"/>
    <property type="match status" value="20"/>
</dbReference>
<keyword evidence="10" id="KW-1185">Reference proteome</keyword>
<sequence length="2207" mass="248534">MEDLRGLPNLAEILGLSVGNMEYEAPTLSPGSSSSEQKKRIGKKRKHRGSSSEGGDDGEKDSDQEGKDGDKIGKIGKLPKKDSDPEWSLGRENLEGRQQRSARKRGPQSYREADMFKQQIAQMTPPPPRPRNRLNVESKLAGYPGASIRAPASNPLQHPPATSLKAIIQRLEKPQEHEFLTSHPNLKALIPCPINRLSIPSSDKRIFIAEIELRPEFLSCSGGFRRFIKSITDQTLLQLLETLKVSWAVDGADDYAKLGQVMRIIWNMQSDATRMLWELEAREDCRLANKIELPRKAIVKEIGENIDEKGEEHPMEIDGENGECKENLGELGKGSTRATTEELTEEGESLMTKMPAAEQPLIANGQPGNHPDRMTLRCPTCKEASSDMHTFGELINHYLSHHFLGIHYGCHLCGQVFQSMTALNAHGCEQFNQYLLELLLVPGNKTNTLEMKYSFFFLSCSDCGLLFPISSKFDTNGQVSTFYAQWFLLLKLLSLHNCENLVPLVVYMNKVPDESISELTLKVTPTMCLRDFPLSCDECKIENFGSPQECEDHFRDFHPKRDYVCNECGEAFGTRPFQTSHCLAHLSPTFLLADYLSTQCRFYPPAGDESSPLRLEKTSFTPLGGTGKLLSGCVEEYAKPFDNHLFTKLRQTTLMKKVYLEEKRRKKNEGDDDPDYEDTLHDDDSKIQLPDLGLDHITLEIGEVLGEKEKNGLAEYFKENEDAKSLLSCPKTWLFDEEHVLEKLKIDSETYRKGNKVKFSIQCENSYASAWMGQFSTNIALPIRRELGHLDFSALFDSLPEEERVYLCHCGVICRGTSAAEHALTCFITESSGDVNLDMSDQITCLYLPDWPSDVRIHCFEKGCKTSTCSVLALQAHLLSEHSKFHPIQGAKTNNVSFSKRIHKKDYQTRLARESDAALGMKADGFLVKKNAFFPVHRSILAGYQAQAQTQSQSYHRPTPGNKGEPNLEVLPFRVTGIGKSIYECNLCRFRTDNFKFCALHLINNHADPCNACGSVFMQKVNREIHQLQNCSRPTQNPNKLNPRVSCPVCGFNDRIRYVVHHMIQTHYPMIRYHRLDGTMYPAIKEIFFNEVESAKRPQVVELDDDEISSVESGALNGVPEGVNGNADDLLYFDNPRTQFKCFMCDMCFGNKEQLEAHYKAHPEQWTNCPICAKGGVQVEIESHEAMRKHIDAVHLKVTDGKKYCTYCSRCLEKRVYSHVIYECTAIKACMICGTDKFDSIARHRTTTHGNGIMSRFECNLCHIKTFSCDYVKEHSCMSTFLPHRCNCGNGEVYIDRSAFEAHFRKHIQSTKNESKCLLCTAIIPPSKNLFVHGQQHMIIQKDTSGRRTIVLDKNLVIDEEKLEEKRQKEDAKVVKEIVRAMVREIVEERGEEWEDGESSPEDDDCLIIDPQSSTGGAQLQLPREEGDTGLPQSVTMSGYFEDDETNELGDEFSCVSAVQPTIKEITVEDEDDELAVIAQVEYPAGTLPSTVASGSRTRRNNCPKCSAKFITEKSLKYHLDTAHKFDAGGTIMEDLGIPEHTSVFICRPCCVAFKAPAQLQTHQKQHVGSNQLNCDRCSMVAYNAQLLDIHMKSHNDGRLTFSCHRCHFAYKTDSELYGHLEEKHQVPLIYFCKTCNLGSTNGLLIAEHVTSRMCAPKYQGKNIEANFGIAPASIFHYNPPDLDRYKQLVAQKAIKAIDPSLCNHRTFVAPSQTVVACLECHCLMNIASFLAHKEATGSGAEDIQYALVNHPHVLSPQRKMINLVNRMGTGKWANGTGNRTMPQVQPVVQQPRPQVVQQPRPQVVQQPRPQVSNFPPQAYNFTGLWTKLGPPPSRQTAARTPYQPLHSATRRAPSATAQISTKPINTPELNLATVLGDMLKNNGSTAQQSRTTFSASTRFQPPRVQLSRAQPTRKPQEVVLSDDEETSTPQSSNGSSHSTNKIGAPCHICHKSINNKDLLQLHELHTNGHNYFCLDCPISLPDEQAAIEHYFTVHVKKTPAREKPLVFDLKCPFHGCEFKTETLVTLRQHLDTHNLPVKSQHCSTSFSTEGHRKAHDREHEKLEEAGIEGNCCLLCGTLDVWTKRLPDFPMPISHMAIHGLRKFVMCRDCNVCFKHDAQGKKLVQHFQTIHTKELSRGSDQVQCKLCQTLFPINDLAKHAREKHYVHGFKKRSRAKEGQLIVTAGASLRVYLGLQPVYHPDDKSDID</sequence>
<feature type="compositionally biased region" description="Polar residues" evidence="8">
    <location>
        <begin position="1856"/>
        <end position="1865"/>
    </location>
</feature>
<feature type="region of interest" description="Disordered" evidence="8">
    <location>
        <begin position="1794"/>
        <end position="1815"/>
    </location>
</feature>
<evidence type="ECO:0000313" key="11">
    <source>
        <dbReference type="WBParaSite" id="MBELARI_LOCUS6058"/>
    </source>
</evidence>
<feature type="compositionally biased region" description="Low complexity" evidence="8">
    <location>
        <begin position="1794"/>
        <end position="1812"/>
    </location>
</feature>
<dbReference type="SUPFAM" id="SSF57667">
    <property type="entry name" value="beta-beta-alpha zinc fingers"/>
    <property type="match status" value="1"/>
</dbReference>
<keyword evidence="2" id="KW-0479">Metal-binding</keyword>
<evidence type="ECO:0000256" key="4">
    <source>
        <dbReference type="ARBA" id="ARBA00022771"/>
    </source>
</evidence>
<name>A0AAF3FGP9_9BILA</name>
<feature type="domain" description="C2H2-type" evidence="9">
    <location>
        <begin position="1545"/>
        <end position="1572"/>
    </location>
</feature>